<dbReference type="KEGG" id="pfj:MYCFIDRAFT_195632"/>
<dbReference type="GeneID" id="19335507"/>
<dbReference type="EMBL" id="KB446557">
    <property type="protein sequence ID" value="EME84640.1"/>
    <property type="molecule type" value="Genomic_DNA"/>
</dbReference>
<organism evidence="3 4">
    <name type="scientific">Pseudocercospora fijiensis (strain CIRAD86)</name>
    <name type="common">Black leaf streak disease fungus</name>
    <name type="synonym">Mycosphaerella fijiensis</name>
    <dbReference type="NCBI Taxonomy" id="383855"/>
    <lineage>
        <taxon>Eukaryota</taxon>
        <taxon>Fungi</taxon>
        <taxon>Dikarya</taxon>
        <taxon>Ascomycota</taxon>
        <taxon>Pezizomycotina</taxon>
        <taxon>Dothideomycetes</taxon>
        <taxon>Dothideomycetidae</taxon>
        <taxon>Mycosphaerellales</taxon>
        <taxon>Mycosphaerellaceae</taxon>
        <taxon>Pseudocercospora</taxon>
    </lineage>
</organism>
<dbReference type="Proteomes" id="UP000016932">
    <property type="component" value="Unassembled WGS sequence"/>
</dbReference>
<gene>
    <name evidence="3" type="ORF">MYCFIDRAFT_195632</name>
</gene>
<feature type="compositionally biased region" description="Basic and acidic residues" evidence="1">
    <location>
        <begin position="219"/>
        <end position="236"/>
    </location>
</feature>
<dbReference type="VEuPathDB" id="FungiDB:MYCFIDRAFT_195632"/>
<sequence length="295" mass="32918">MPLQPSQYQAMAIPHDPPGVMASIYVDGRPLQEYVAGSSDTKGLAEQYVEARDGFEFEIWIRLAGEVEFRGDILGFCTIVDGNTTDQAFVTKKFVKDGKPLIRQGWVSSKGKVMKYSFKTLETTENDGSDYKRSRVAGLGSIVIEVHHMRGSGVSHSVSYSETATLKEKECRTRRVTYVDPEKVPAGTIVFHYRSLETLLSMGVIRKPTSRQNGSLNDDAPHDKRSTAGRDLEDGTRTTAALIQKIKPEKEANQPRRRKRPSDEEVHIDLDDDGNLVREYVVKKPKASGEVVDLT</sequence>
<accession>M2Z497</accession>
<name>M2Z497_PSEFD</name>
<reference evidence="3 4" key="1">
    <citation type="journal article" date="2012" name="PLoS Pathog.">
        <title>Diverse lifestyles and strategies of plant pathogenesis encoded in the genomes of eighteen Dothideomycetes fungi.</title>
        <authorList>
            <person name="Ohm R.A."/>
            <person name="Feau N."/>
            <person name="Henrissat B."/>
            <person name="Schoch C.L."/>
            <person name="Horwitz B.A."/>
            <person name="Barry K.W."/>
            <person name="Condon B.J."/>
            <person name="Copeland A.C."/>
            <person name="Dhillon B."/>
            <person name="Glaser F."/>
            <person name="Hesse C.N."/>
            <person name="Kosti I."/>
            <person name="LaButti K."/>
            <person name="Lindquist E.A."/>
            <person name="Lucas S."/>
            <person name="Salamov A.A."/>
            <person name="Bradshaw R.E."/>
            <person name="Ciuffetti L."/>
            <person name="Hamelin R.C."/>
            <person name="Kema G.H.J."/>
            <person name="Lawrence C."/>
            <person name="Scott J.A."/>
            <person name="Spatafora J.W."/>
            <person name="Turgeon B.G."/>
            <person name="de Wit P.J.G.M."/>
            <person name="Zhong S."/>
            <person name="Goodwin S.B."/>
            <person name="Grigoriev I.V."/>
        </authorList>
    </citation>
    <scope>NUCLEOTIDE SEQUENCE [LARGE SCALE GENOMIC DNA]</scope>
    <source>
        <strain evidence="3 4">CIRAD86</strain>
    </source>
</reference>
<dbReference type="Pfam" id="PF25534">
    <property type="entry name" value="DUF7918"/>
    <property type="match status" value="1"/>
</dbReference>
<dbReference type="InterPro" id="IPR057678">
    <property type="entry name" value="DUF7918"/>
</dbReference>
<dbReference type="PANTHER" id="PTHR36223">
    <property type="entry name" value="BETA-LACTAMASE-TYPE TRANSPEPTIDASE FOLD DOMAIN CONTAINING PROTEIN"/>
    <property type="match status" value="1"/>
</dbReference>
<proteinExistence type="predicted"/>
<dbReference type="RefSeq" id="XP_007925264.1">
    <property type="nucleotide sequence ID" value="XM_007927073.1"/>
</dbReference>
<evidence type="ECO:0000256" key="1">
    <source>
        <dbReference type="SAM" id="MobiDB-lite"/>
    </source>
</evidence>
<feature type="domain" description="DUF7918" evidence="2">
    <location>
        <begin position="19"/>
        <end position="150"/>
    </location>
</feature>
<dbReference type="HOGENOM" id="CLU_943740_0_0_1"/>
<dbReference type="eggNOG" id="ENOG502SAV6">
    <property type="taxonomic scope" value="Eukaryota"/>
</dbReference>
<keyword evidence="4" id="KW-1185">Reference proteome</keyword>
<evidence type="ECO:0000313" key="3">
    <source>
        <dbReference type="EMBL" id="EME84640.1"/>
    </source>
</evidence>
<feature type="region of interest" description="Disordered" evidence="1">
    <location>
        <begin position="208"/>
        <end position="271"/>
    </location>
</feature>
<dbReference type="PANTHER" id="PTHR36223:SF1">
    <property type="entry name" value="TRANSCRIPTION ELONGATION FACTOR EAF N-TERMINAL DOMAIN-CONTAINING PROTEIN"/>
    <property type="match status" value="1"/>
</dbReference>
<protein>
    <recommendedName>
        <fullName evidence="2">DUF7918 domain-containing protein</fullName>
    </recommendedName>
</protein>
<dbReference type="STRING" id="383855.M2Z497"/>
<evidence type="ECO:0000313" key="4">
    <source>
        <dbReference type="Proteomes" id="UP000016932"/>
    </source>
</evidence>
<dbReference type="OrthoDB" id="3364132at2759"/>
<evidence type="ECO:0000259" key="2">
    <source>
        <dbReference type="Pfam" id="PF25534"/>
    </source>
</evidence>
<dbReference type="AlphaFoldDB" id="M2Z497"/>